<reference evidence="1" key="1">
    <citation type="submission" date="2020-10" db="EMBL/GenBank/DDBJ databases">
        <title>Taxonomic study of unclassified bacteria belonging to the class Ktedonobacteria.</title>
        <authorList>
            <person name="Yabe S."/>
            <person name="Wang C.M."/>
            <person name="Zheng Y."/>
            <person name="Sakai Y."/>
            <person name="Cavaletti L."/>
            <person name="Monciardini P."/>
            <person name="Donadio S."/>
        </authorList>
    </citation>
    <scope>NUCLEOTIDE SEQUENCE</scope>
    <source>
        <strain evidence="1">SOSP1-1</strain>
    </source>
</reference>
<dbReference type="InterPro" id="IPR004830">
    <property type="entry name" value="LRR_variant"/>
</dbReference>
<name>A0A8J3I0W4_9CHLR</name>
<gene>
    <name evidence="1" type="ORF">KSX_54420</name>
</gene>
<dbReference type="EMBL" id="BNJF01000003">
    <property type="protein sequence ID" value="GHO47279.1"/>
    <property type="molecule type" value="Genomic_DNA"/>
</dbReference>
<comment type="caution">
    <text evidence="1">The sequence shown here is derived from an EMBL/GenBank/DDBJ whole genome shotgun (WGS) entry which is preliminary data.</text>
</comment>
<dbReference type="InterPro" id="IPR011989">
    <property type="entry name" value="ARM-like"/>
</dbReference>
<sequence length="603" mass="68539">MAWQFPQEFLHNPVVFLYLLAHPELMPTNRPTDHLFWEGLLRAAPLPPPWWDWFCKQPGYADTEMLRLHIQCNGEVDDFWRALQAESAPTLLPLIELLVLEERQASALLAAPTSVSLSQSENALEIAREETLWWLACHPQTQIRTLIASSTRVPTEILASMVQDLAWDVRRELACNQRTPVEVLVSLSRHADASTRSRVAENEHVPVETLYVLAQDRERFVREALLKNKQLPTEILARMAQDRDEEIRRQVASHPRTSADILGMLAQDRDEAVRRRVASHPQTSADVLWILAWDKSLEVRVAVAENELAPAALLEALMKGETLGETLGEIHFKMNVVGNLRVSVSLLRRHAQHEDQNVRRVIAEHPQTPPEILSQMCQDRDPFVQIAVAGNWQTPVDVLRTLAQHEFEGLKRWGLEALAQNIQTPFEVLQTLAQKTQHGPTRWSATFVSRLQVELGEHLDREEVGTILKDLFRTKRVDYPAIKEDSPEQQILTLALLKGSTLVRRAILTVLATEWDVSTMGELYESHPYSWWVGQPDTGFNLLSPEVLQKLALAPKWKVRFLVASHEQTSELTRQCLSQDGNRYVRAIARAKAAHMGESASSE</sequence>
<protein>
    <recommendedName>
        <fullName evidence="3">Leucine rich repeat variant</fullName>
    </recommendedName>
</protein>
<proteinExistence type="predicted"/>
<dbReference type="AlphaFoldDB" id="A0A8J3I0W4"/>
<dbReference type="RefSeq" id="WP_220196600.1">
    <property type="nucleotide sequence ID" value="NZ_BNJF01000003.1"/>
</dbReference>
<keyword evidence="2" id="KW-1185">Reference proteome</keyword>
<dbReference type="Pfam" id="PF01816">
    <property type="entry name" value="LRV"/>
    <property type="match status" value="1"/>
</dbReference>
<dbReference type="SUPFAM" id="SSF48371">
    <property type="entry name" value="ARM repeat"/>
    <property type="match status" value="3"/>
</dbReference>
<evidence type="ECO:0000313" key="1">
    <source>
        <dbReference type="EMBL" id="GHO47279.1"/>
    </source>
</evidence>
<dbReference type="InterPro" id="IPR016024">
    <property type="entry name" value="ARM-type_fold"/>
</dbReference>
<evidence type="ECO:0008006" key="3">
    <source>
        <dbReference type="Google" id="ProtNLM"/>
    </source>
</evidence>
<dbReference type="Gene3D" id="1.25.10.10">
    <property type="entry name" value="Leucine-rich Repeat Variant"/>
    <property type="match status" value="2"/>
</dbReference>
<accession>A0A8J3I0W4</accession>
<dbReference type="Proteomes" id="UP000612362">
    <property type="component" value="Unassembled WGS sequence"/>
</dbReference>
<evidence type="ECO:0000313" key="2">
    <source>
        <dbReference type="Proteomes" id="UP000612362"/>
    </source>
</evidence>
<organism evidence="1 2">
    <name type="scientific">Ktedonospora formicarum</name>
    <dbReference type="NCBI Taxonomy" id="2778364"/>
    <lineage>
        <taxon>Bacteria</taxon>
        <taxon>Bacillati</taxon>
        <taxon>Chloroflexota</taxon>
        <taxon>Ktedonobacteria</taxon>
        <taxon>Ktedonobacterales</taxon>
        <taxon>Ktedonobacteraceae</taxon>
        <taxon>Ktedonospora</taxon>
    </lineage>
</organism>